<gene>
    <name evidence="2" type="ORF">BIY22_07045</name>
</gene>
<dbReference type="STRING" id="1381081.BIY22_07045"/>
<comment type="caution">
    <text evidence="2">The sequence shown here is derived from an EMBL/GenBank/DDBJ whole genome shotgun (WGS) entry which is preliminary data.</text>
</comment>
<dbReference type="Pfam" id="PF13503">
    <property type="entry name" value="DUF4123"/>
    <property type="match status" value="1"/>
</dbReference>
<dbReference type="EMBL" id="MJMJ01000023">
    <property type="protein sequence ID" value="OLQ87927.1"/>
    <property type="molecule type" value="Genomic_DNA"/>
</dbReference>
<sequence length="297" mass="34291">MRTFPTCGELPPASNSPRWMILDGALLPKLEYQVATLGVELNTDIKYAPLLAATRWEKVSDLGPYLVTWSKEIEGWAHNMAPYRYGVIFESDASIDDLETHWKELILCKHSGLENNLTRLYDPIIFLYLLEATEQTRFETWLGPMRNLWLPNLFNQQYREVKSTSTTPKVLKEAFLNDEEWQSLSEASTAYTAWRLIQHIEEYFPDKLQATKQQTHTFVLQQLSDLNQLGQVNEQLATYYLNIICRLGNVLDEDSLYPEITACLCAPKVPLEQRLKQANQLSISLAQNPQDLVENYQ</sequence>
<protein>
    <recommendedName>
        <fullName evidence="1">DUF4123 domain-containing protein</fullName>
    </recommendedName>
</protein>
<proteinExistence type="predicted"/>
<dbReference type="Proteomes" id="UP000186313">
    <property type="component" value="Unassembled WGS sequence"/>
</dbReference>
<dbReference type="AlphaFoldDB" id="A0A1Q9HDX2"/>
<evidence type="ECO:0000259" key="1">
    <source>
        <dbReference type="Pfam" id="PF13503"/>
    </source>
</evidence>
<dbReference type="RefSeq" id="WP_075709100.1">
    <property type="nucleotide sequence ID" value="NZ_MJMJ01000023.1"/>
</dbReference>
<accession>A0A1Q9HDX2</accession>
<evidence type="ECO:0000313" key="3">
    <source>
        <dbReference type="Proteomes" id="UP000186313"/>
    </source>
</evidence>
<dbReference type="InterPro" id="IPR025391">
    <property type="entry name" value="DUF4123"/>
</dbReference>
<organism evidence="2 3">
    <name type="scientific">Vibrio panuliri</name>
    <dbReference type="NCBI Taxonomy" id="1381081"/>
    <lineage>
        <taxon>Bacteria</taxon>
        <taxon>Pseudomonadati</taxon>
        <taxon>Pseudomonadota</taxon>
        <taxon>Gammaproteobacteria</taxon>
        <taxon>Vibrionales</taxon>
        <taxon>Vibrionaceae</taxon>
        <taxon>Vibrio</taxon>
    </lineage>
</organism>
<evidence type="ECO:0000313" key="2">
    <source>
        <dbReference type="EMBL" id="OLQ87927.1"/>
    </source>
</evidence>
<name>A0A1Q9HDX2_9VIBR</name>
<reference evidence="2 3" key="1">
    <citation type="submission" date="2016-09" db="EMBL/GenBank/DDBJ databases">
        <title>Genomic Taxonomy of the Vibrionaceae.</title>
        <authorList>
            <person name="Gonzalez-Castillo A."/>
            <person name="Gomez-Gil B."/>
            <person name="Enciso-Ibarra K."/>
        </authorList>
    </citation>
    <scope>NUCLEOTIDE SEQUENCE [LARGE SCALE GENOMIC DNA]</scope>
    <source>
        <strain evidence="2 3">CAIM 703</strain>
    </source>
</reference>
<feature type="domain" description="DUF4123" evidence="1">
    <location>
        <begin position="19"/>
        <end position="135"/>
    </location>
</feature>
<dbReference type="OrthoDB" id="6353266at2"/>